<dbReference type="Pfam" id="PF13097">
    <property type="entry name" value="CENP-U"/>
    <property type="match status" value="1"/>
</dbReference>
<dbReference type="InterPro" id="IPR025214">
    <property type="entry name" value="CENP-U"/>
</dbReference>
<evidence type="ECO:0000256" key="6">
    <source>
        <dbReference type="ARBA" id="ARBA00023054"/>
    </source>
</evidence>
<reference evidence="13" key="1">
    <citation type="submission" date="2011-08" db="EMBL/GenBank/DDBJ databases">
        <title>The draft genome of Latimeria chalumnae.</title>
        <authorList>
            <person name="Di Palma F."/>
            <person name="Alfoldi J."/>
            <person name="Johnson J."/>
            <person name="Berlin A."/>
            <person name="Gnerre S."/>
            <person name="Jaffe D."/>
            <person name="MacCallum I."/>
            <person name="Young S."/>
            <person name="Walker B.J."/>
            <person name="Lander E."/>
            <person name="Lindblad-Toh K."/>
        </authorList>
    </citation>
    <scope>NUCLEOTIDE SEQUENCE [LARGE SCALE GENOMIC DNA]</scope>
    <source>
        <strain evidence="13">Wild caught</strain>
    </source>
</reference>
<dbReference type="GeneTree" id="ENSGT00390000015511"/>
<comment type="similarity">
    <text evidence="3">Belongs to the CENP-U/AME1 family.</text>
</comment>
<feature type="compositionally biased region" description="Basic and acidic residues" evidence="11">
    <location>
        <begin position="72"/>
        <end position="86"/>
    </location>
</feature>
<dbReference type="GO" id="GO:0005634">
    <property type="term" value="C:nucleus"/>
    <property type="evidence" value="ECO:0007669"/>
    <property type="project" value="UniProtKB-SubCell"/>
</dbReference>
<evidence type="ECO:0000256" key="8">
    <source>
        <dbReference type="ARBA" id="ARBA00023328"/>
    </source>
</evidence>
<feature type="compositionally biased region" description="Low complexity" evidence="11">
    <location>
        <begin position="49"/>
        <end position="60"/>
    </location>
</feature>
<dbReference type="HOGENOM" id="CLU_057340_0_0_1"/>
<feature type="compositionally biased region" description="Polar residues" evidence="11">
    <location>
        <begin position="61"/>
        <end position="71"/>
    </location>
</feature>
<evidence type="ECO:0000256" key="7">
    <source>
        <dbReference type="ARBA" id="ARBA00023242"/>
    </source>
</evidence>
<dbReference type="STRING" id="7897.ENSLACP00000008926"/>
<protein>
    <recommendedName>
        <fullName evidence="4">Centromere protein U</fullName>
    </recommendedName>
    <alternativeName>
        <fullName evidence="9">MLF1-interacting protein</fullName>
    </alternativeName>
</protein>
<proteinExistence type="inferred from homology"/>
<keyword evidence="5" id="KW-0158">Chromosome</keyword>
<evidence type="ECO:0000256" key="1">
    <source>
        <dbReference type="ARBA" id="ARBA00004123"/>
    </source>
</evidence>
<keyword evidence="8" id="KW-0137">Centromere</keyword>
<reference evidence="12" key="3">
    <citation type="submission" date="2025-09" db="UniProtKB">
        <authorList>
            <consortium name="Ensembl"/>
        </authorList>
    </citation>
    <scope>IDENTIFICATION</scope>
</reference>
<dbReference type="AlphaFoldDB" id="H3AH05"/>
<comment type="subcellular location">
    <subcellularLocation>
        <location evidence="2">Chromosome</location>
        <location evidence="2">Centromere</location>
    </subcellularLocation>
    <subcellularLocation>
        <location evidence="1">Nucleus</location>
    </subcellularLocation>
</comment>
<evidence type="ECO:0000256" key="3">
    <source>
        <dbReference type="ARBA" id="ARBA00010440"/>
    </source>
</evidence>
<evidence type="ECO:0000256" key="9">
    <source>
        <dbReference type="ARBA" id="ARBA00031456"/>
    </source>
</evidence>
<evidence type="ECO:0000256" key="4">
    <source>
        <dbReference type="ARBA" id="ARBA00016402"/>
    </source>
</evidence>
<dbReference type="EMBL" id="AFYH01195757">
    <property type="status" value="NOT_ANNOTATED_CDS"/>
    <property type="molecule type" value="Genomic_DNA"/>
</dbReference>
<dbReference type="eggNOG" id="ENOG502S1IM">
    <property type="taxonomic scope" value="Eukaryota"/>
</dbReference>
<evidence type="ECO:0000256" key="5">
    <source>
        <dbReference type="ARBA" id="ARBA00022454"/>
    </source>
</evidence>
<dbReference type="Ensembl" id="ENSLACT00000008995.1">
    <property type="protein sequence ID" value="ENSLACP00000008926.1"/>
    <property type="gene ID" value="ENSLACG00000007883.1"/>
</dbReference>
<feature type="compositionally biased region" description="Polar residues" evidence="11">
    <location>
        <begin position="16"/>
        <end position="32"/>
    </location>
</feature>
<dbReference type="EMBL" id="AFYH01195754">
    <property type="status" value="NOT_ANNOTATED_CDS"/>
    <property type="molecule type" value="Genomic_DNA"/>
</dbReference>
<dbReference type="EMBL" id="AFYH01195753">
    <property type="status" value="NOT_ANNOTATED_CDS"/>
    <property type="molecule type" value="Genomic_DNA"/>
</dbReference>
<dbReference type="GO" id="GO:0000775">
    <property type="term" value="C:chromosome, centromeric region"/>
    <property type="evidence" value="ECO:0007669"/>
    <property type="project" value="UniProtKB-SubCell"/>
</dbReference>
<sequence length="311" mass="34961">MLSKPQAQNVGAPDEAQSTTDTSTAGTSVSRTPENETAVAISSLPTETPSSKKVPSPAAPQTSRSETGRSLSSDEHRSRQADETARKPVSGMDNSLRGKKRKKSLHPVNSDASVVTGPSSQLVWDVEGIKRSSNEITELDVVLTEFEKMITKYKETVDSNICRKAIEKFFRSFKEQLITTLQEVQQLKNLKRKNAKLTTNLNKKRQRLLEVKDELITKEPELRQLQREHAELVERESDMKCATQFLTELKRLQIKYLSYKNDNPQEKPKYGTSSLPALLLEARGVLGAEKQLQILNTKLEQKLKADQEQNL</sequence>
<keyword evidence="6 10" id="KW-0175">Coiled coil</keyword>
<keyword evidence="13" id="KW-1185">Reference proteome</keyword>
<dbReference type="Proteomes" id="UP000008672">
    <property type="component" value="Unassembled WGS sequence"/>
</dbReference>
<dbReference type="EMBL" id="AFYH01195752">
    <property type="status" value="NOT_ANNOTATED_CDS"/>
    <property type="molecule type" value="Genomic_DNA"/>
</dbReference>
<reference evidence="12" key="2">
    <citation type="submission" date="2025-08" db="UniProtKB">
        <authorList>
            <consortium name="Ensembl"/>
        </authorList>
    </citation>
    <scope>IDENTIFICATION</scope>
</reference>
<dbReference type="EMBL" id="AFYH01195755">
    <property type="status" value="NOT_ANNOTATED_CDS"/>
    <property type="molecule type" value="Genomic_DNA"/>
</dbReference>
<dbReference type="FunCoup" id="H3AH05">
    <property type="interactions" value="1844"/>
</dbReference>
<evidence type="ECO:0000256" key="11">
    <source>
        <dbReference type="SAM" id="MobiDB-lite"/>
    </source>
</evidence>
<evidence type="ECO:0000313" key="13">
    <source>
        <dbReference type="Proteomes" id="UP000008672"/>
    </source>
</evidence>
<evidence type="ECO:0000256" key="2">
    <source>
        <dbReference type="ARBA" id="ARBA00004584"/>
    </source>
</evidence>
<keyword evidence="7" id="KW-0539">Nucleus</keyword>
<name>H3AH05_LATCH</name>
<dbReference type="PANTHER" id="PTHR32222">
    <property type="entry name" value="CENTROMERE PROTEIN U"/>
    <property type="match status" value="1"/>
</dbReference>
<feature type="coiled-coil region" evidence="10">
    <location>
        <begin position="187"/>
        <end position="242"/>
    </location>
</feature>
<evidence type="ECO:0000256" key="10">
    <source>
        <dbReference type="SAM" id="Coils"/>
    </source>
</evidence>
<feature type="region of interest" description="Disordered" evidence="11">
    <location>
        <begin position="1"/>
        <end position="116"/>
    </location>
</feature>
<dbReference type="Bgee" id="ENSLACG00000007883">
    <property type="expression patterns" value="Expressed in chordate pharynx and 6 other cell types or tissues"/>
</dbReference>
<dbReference type="PANTHER" id="PTHR32222:SF1">
    <property type="entry name" value="CENTROMERE PROTEIN U"/>
    <property type="match status" value="1"/>
</dbReference>
<gene>
    <name evidence="12" type="primary">CENPU</name>
</gene>
<organism evidence="12 13">
    <name type="scientific">Latimeria chalumnae</name>
    <name type="common">Coelacanth</name>
    <dbReference type="NCBI Taxonomy" id="7897"/>
    <lineage>
        <taxon>Eukaryota</taxon>
        <taxon>Metazoa</taxon>
        <taxon>Chordata</taxon>
        <taxon>Craniata</taxon>
        <taxon>Vertebrata</taxon>
        <taxon>Euteleostomi</taxon>
        <taxon>Coelacanthiformes</taxon>
        <taxon>Coelacanthidae</taxon>
        <taxon>Latimeria</taxon>
    </lineage>
</organism>
<dbReference type="EMBL" id="AFYH01195756">
    <property type="status" value="NOT_ANNOTATED_CDS"/>
    <property type="molecule type" value="Genomic_DNA"/>
</dbReference>
<dbReference type="OMA" id="ICTEAIN"/>
<accession>H3AH05</accession>
<dbReference type="InParanoid" id="H3AH05"/>
<evidence type="ECO:0000313" key="12">
    <source>
        <dbReference type="Ensembl" id="ENSLACP00000008926.1"/>
    </source>
</evidence>